<dbReference type="SUPFAM" id="SSF102588">
    <property type="entry name" value="LmbE-like"/>
    <property type="match status" value="1"/>
</dbReference>
<dbReference type="PANTHER" id="PTHR12993:SF11">
    <property type="entry name" value="N-ACETYLGLUCOSAMINYL-PHOSPHATIDYLINOSITOL DE-N-ACETYLASE"/>
    <property type="match status" value="1"/>
</dbReference>
<dbReference type="GO" id="GO:0016811">
    <property type="term" value="F:hydrolase activity, acting on carbon-nitrogen (but not peptide) bonds, in linear amides"/>
    <property type="evidence" value="ECO:0007669"/>
    <property type="project" value="TreeGrafter"/>
</dbReference>
<keyword evidence="3" id="KW-1185">Reference proteome</keyword>
<name>A0A1V6LS61_9FLAO</name>
<sequence>MQLYKLLFCCLVLSTITLKAQQPKKLSSSEIHNEIQKLNFLGNVLFVAAHPDDENTRLISYLANEVKAHTTYLSITRGDGGQNLIGTEFKELLGVLRTQELLAARNVDGGYQRFTRAVDFGFSKHPDETFDIWNKEEVLGDVVWTIRKLRPDVIINRFDHRTPGSTHGHHTGSAMLSVEAFDLAKDETKYPEQLRYTQPWTPKRLFFNTSWWFYGSREKFEEADKSNLIGMDIGVFYPELGLSNNEIAAASRSQHLCQGFGQMGSRGSETEYVEFLKGSKPKNNNDIFEGINTTWTRVKGGKAIGEILNKIEADFNFTNPSVHIPELLQAYKLLQNVEDAFWRERKLKELENVILACSGIYLEAGTQQGSASPGSTVKVYLEAVNRSSINAKLNAISVNQNLANLNTSVSLDNNQKKTFEIEVSLPNNSKYTAPYWLLSKGSLGMYKVNDQELIGKPETPTALKAYFDLSINGTDLTIEKPVVYHFSKPDKGEQYEPFVVLPVATASFKDEVILFADKNPQEVTVFIKAGKDNLNGTIALNAPKGWLVSAAQDFTISQKGEAVSLQFTVTPTINESVGELTPVLTASGQTYNQSLTEIDYDHIPKQSVLLPAQSKVVRLDIKKEGENIGYIVGAGDNVPQSLTQIGYNVNILALENIENASDLAQFDGIVMGIRAYNVLNDLKFKQGILLEYVANGGTMIVQYNTANRWASQFENIAPYPITISRDRVTDENAAVRFLNPEHPVLNKPNKILQADFNNWIQERGLYFPNEWSKEFTPILGMNDTGEALTQGSLLVAKYGKGYYVYTGLSFFRELPAGVPGAYKLFANMLSLGKGKE</sequence>
<evidence type="ECO:0000313" key="3">
    <source>
        <dbReference type="Proteomes" id="UP000191680"/>
    </source>
</evidence>
<keyword evidence="1" id="KW-0732">Signal</keyword>
<organism evidence="2 3">
    <name type="scientific">Croceivirga radicis</name>
    <dbReference type="NCBI Taxonomy" id="1929488"/>
    <lineage>
        <taxon>Bacteria</taxon>
        <taxon>Pseudomonadati</taxon>
        <taxon>Bacteroidota</taxon>
        <taxon>Flavobacteriia</taxon>
        <taxon>Flavobacteriales</taxon>
        <taxon>Flavobacteriaceae</taxon>
        <taxon>Croceivirga</taxon>
    </lineage>
</organism>
<dbReference type="EMBL" id="MTBC01000004">
    <property type="protein sequence ID" value="OQD43023.1"/>
    <property type="molecule type" value="Genomic_DNA"/>
</dbReference>
<protein>
    <submittedName>
        <fullName evidence="2">LmbE family protein</fullName>
    </submittedName>
</protein>
<gene>
    <name evidence="2" type="ORF">BUL40_07985</name>
</gene>
<dbReference type="Pfam" id="PF02585">
    <property type="entry name" value="PIG-L"/>
    <property type="match status" value="1"/>
</dbReference>
<dbReference type="AlphaFoldDB" id="A0A1V6LS61"/>
<dbReference type="InterPro" id="IPR003737">
    <property type="entry name" value="GlcNAc_PI_deacetylase-related"/>
</dbReference>
<reference evidence="2 3" key="1">
    <citation type="submission" date="2016-12" db="EMBL/GenBank/DDBJ databases">
        <authorList>
            <person name="Song W.-J."/>
            <person name="Kurnit D.M."/>
        </authorList>
    </citation>
    <scope>NUCLEOTIDE SEQUENCE [LARGE SCALE GENOMIC DNA]</scope>
    <source>
        <strain evidence="2 3">HSG9</strain>
    </source>
</reference>
<dbReference type="PANTHER" id="PTHR12993">
    <property type="entry name" value="N-ACETYLGLUCOSAMINYL-PHOSPHATIDYLINOSITOL DE-N-ACETYLASE-RELATED"/>
    <property type="match status" value="1"/>
</dbReference>
<dbReference type="Gene3D" id="3.40.50.10320">
    <property type="entry name" value="LmbE-like"/>
    <property type="match status" value="1"/>
</dbReference>
<dbReference type="Proteomes" id="UP000191680">
    <property type="component" value="Unassembled WGS sequence"/>
</dbReference>
<dbReference type="OrthoDB" id="9759749at2"/>
<comment type="caution">
    <text evidence="2">The sequence shown here is derived from an EMBL/GenBank/DDBJ whole genome shotgun (WGS) entry which is preliminary data.</text>
</comment>
<evidence type="ECO:0000256" key="1">
    <source>
        <dbReference type="SAM" id="SignalP"/>
    </source>
</evidence>
<evidence type="ECO:0000313" key="2">
    <source>
        <dbReference type="EMBL" id="OQD43023.1"/>
    </source>
</evidence>
<dbReference type="SUPFAM" id="SSF52317">
    <property type="entry name" value="Class I glutamine amidotransferase-like"/>
    <property type="match status" value="1"/>
</dbReference>
<dbReference type="RefSeq" id="WP_080318810.1">
    <property type="nucleotide sequence ID" value="NZ_MTBC01000004.1"/>
</dbReference>
<dbReference type="InterPro" id="IPR024078">
    <property type="entry name" value="LmbE-like_dom_sf"/>
</dbReference>
<feature type="signal peptide" evidence="1">
    <location>
        <begin position="1"/>
        <end position="20"/>
    </location>
</feature>
<accession>A0A1V6LS61</accession>
<feature type="chain" id="PRO_5012709124" evidence="1">
    <location>
        <begin position="21"/>
        <end position="836"/>
    </location>
</feature>
<dbReference type="InterPro" id="IPR029062">
    <property type="entry name" value="Class_I_gatase-like"/>
</dbReference>
<proteinExistence type="predicted"/>